<feature type="transmembrane region" description="Helical" evidence="1">
    <location>
        <begin position="261"/>
        <end position="280"/>
    </location>
</feature>
<dbReference type="STRING" id="1095630.A0A2J6TT44"/>
<dbReference type="OrthoDB" id="3498999at2759"/>
<feature type="transmembrane region" description="Helical" evidence="1">
    <location>
        <begin position="201"/>
        <end position="225"/>
    </location>
</feature>
<dbReference type="EMBL" id="KZ613745">
    <property type="protein sequence ID" value="PMD66184.1"/>
    <property type="molecule type" value="Genomic_DNA"/>
</dbReference>
<protein>
    <recommendedName>
        <fullName evidence="2">DUF6594 domain-containing protein</fullName>
    </recommendedName>
</protein>
<dbReference type="AlphaFoldDB" id="A0A2J6TT44"/>
<dbReference type="InParanoid" id="A0A2J6TT44"/>
<evidence type="ECO:0000259" key="2">
    <source>
        <dbReference type="Pfam" id="PF20237"/>
    </source>
</evidence>
<keyword evidence="1" id="KW-0472">Membrane</keyword>
<evidence type="ECO:0000313" key="4">
    <source>
        <dbReference type="Proteomes" id="UP000235371"/>
    </source>
</evidence>
<evidence type="ECO:0000313" key="3">
    <source>
        <dbReference type="EMBL" id="PMD66184.1"/>
    </source>
</evidence>
<proteinExistence type="predicted"/>
<feature type="domain" description="DUF6594" evidence="2">
    <location>
        <begin position="201"/>
        <end position="273"/>
    </location>
</feature>
<organism evidence="3 4">
    <name type="scientific">Hyaloscypha bicolor E</name>
    <dbReference type="NCBI Taxonomy" id="1095630"/>
    <lineage>
        <taxon>Eukaryota</taxon>
        <taxon>Fungi</taxon>
        <taxon>Dikarya</taxon>
        <taxon>Ascomycota</taxon>
        <taxon>Pezizomycotina</taxon>
        <taxon>Leotiomycetes</taxon>
        <taxon>Helotiales</taxon>
        <taxon>Hyaloscyphaceae</taxon>
        <taxon>Hyaloscypha</taxon>
        <taxon>Hyaloscypha bicolor</taxon>
    </lineage>
</organism>
<dbReference type="Pfam" id="PF20237">
    <property type="entry name" value="DUF6594"/>
    <property type="match status" value="1"/>
</dbReference>
<feature type="transmembrane region" description="Helical" evidence="1">
    <location>
        <begin position="237"/>
        <end position="254"/>
    </location>
</feature>
<keyword evidence="1" id="KW-0812">Transmembrane</keyword>
<gene>
    <name evidence="3" type="ORF">K444DRAFT_701824</name>
</gene>
<dbReference type="RefSeq" id="XP_024743088.1">
    <property type="nucleotide sequence ID" value="XM_024888039.1"/>
</dbReference>
<dbReference type="Proteomes" id="UP000235371">
    <property type="component" value="Unassembled WGS sequence"/>
</dbReference>
<evidence type="ECO:0000256" key="1">
    <source>
        <dbReference type="SAM" id="Phobius"/>
    </source>
</evidence>
<reference evidence="3 4" key="1">
    <citation type="submission" date="2016-04" db="EMBL/GenBank/DDBJ databases">
        <title>A degradative enzymes factory behind the ericoid mycorrhizal symbiosis.</title>
        <authorList>
            <consortium name="DOE Joint Genome Institute"/>
            <person name="Martino E."/>
            <person name="Morin E."/>
            <person name="Grelet G."/>
            <person name="Kuo A."/>
            <person name="Kohler A."/>
            <person name="Daghino S."/>
            <person name="Barry K."/>
            <person name="Choi C."/>
            <person name="Cichocki N."/>
            <person name="Clum A."/>
            <person name="Copeland A."/>
            <person name="Hainaut M."/>
            <person name="Haridas S."/>
            <person name="Labutti K."/>
            <person name="Lindquist E."/>
            <person name="Lipzen A."/>
            <person name="Khouja H.-R."/>
            <person name="Murat C."/>
            <person name="Ohm R."/>
            <person name="Olson A."/>
            <person name="Spatafora J."/>
            <person name="Veneault-Fourrey C."/>
            <person name="Henrissat B."/>
            <person name="Grigoriev I."/>
            <person name="Martin F."/>
            <person name="Perotto S."/>
        </authorList>
    </citation>
    <scope>NUCLEOTIDE SEQUENCE [LARGE SCALE GENOMIC DNA]</scope>
    <source>
        <strain evidence="3 4">E</strain>
    </source>
</reference>
<accession>A0A2J6TT44</accession>
<dbReference type="InterPro" id="IPR046529">
    <property type="entry name" value="DUF6594"/>
</dbReference>
<keyword evidence="4" id="KW-1185">Reference proteome</keyword>
<dbReference type="GeneID" id="36596115"/>
<keyword evidence="1" id="KW-1133">Transmembrane helix</keyword>
<name>A0A2J6TT44_9HELO</name>
<sequence length="284" mass="31733">MPGEHSIFDSEWWWPKWSDMPSLPLPPSPQQQDQSTLRAFETDLEPGANVLLSSDSGKLGDQDPLLMAYPDRLWSISKIAVGMEAVFETRQPIYYFMLFRHCDLNLIDHKLLHLEARLHATQGTYISNAEKQELGNLLQDQEGIFQLQSFREYRTIPRKDPTSSRLPSALISILRTSLTYTNYEKLQLKFFSGRPPQRTSLPLGIIASTIITIFGRALLIVPMAIMSFNTNRTKSLVTVSRSVVLSGFFLGAIIRSKSSEIFVATATYAAVLVVFVGTGGTGSG</sequence>